<keyword evidence="6" id="KW-0175">Coiled coil</keyword>
<dbReference type="GO" id="GO:0005886">
    <property type="term" value="C:plasma membrane"/>
    <property type="evidence" value="ECO:0007669"/>
    <property type="project" value="UniProtKB-SubCell"/>
</dbReference>
<dbReference type="PROSITE" id="PS50885">
    <property type="entry name" value="HAMP"/>
    <property type="match status" value="1"/>
</dbReference>
<dbReference type="EMBL" id="FOVR01000001">
    <property type="protein sequence ID" value="SFN54840.1"/>
    <property type="molecule type" value="Genomic_DNA"/>
</dbReference>
<feature type="domain" description="HAMP" evidence="10">
    <location>
        <begin position="342"/>
        <end position="395"/>
    </location>
</feature>
<dbReference type="SMART" id="SM01358">
    <property type="entry name" value="HBM"/>
    <property type="match status" value="1"/>
</dbReference>
<evidence type="ECO:0000259" key="10">
    <source>
        <dbReference type="PROSITE" id="PS50885"/>
    </source>
</evidence>
<sequence>MSEYQQRNSQNLDSKTDSTGARDILSRFKIGQRIYGGFLVQIALIVTLSIMGILAFRDQIVQFDAYGDMAKDTKLIDSLSAEVVKTQLAQRNYFRTSADDEKAAFLKQYKDVSALMEQAQSTIEHPERARHLDQIAKALKDYKSGFDEVANLIDRRNILVYKELGAKGLAMQENLTSIRSGAFSAGDYESASFAGIAQEHLLLARLYVMKFLDDNSDEAAQRTTSELQALNKALSELHASLLNPQRQALQEKTATLAKDYQAATKELTNVILERNTILDGKLNTSTDTIFSAAEATSVSADRDETTMREQVYASLSSAESGLITIAVIALVIALAGAFIIARGITSPVNALTRSMQRLADGNVDTGIPGQSRKDELGDMAHTVEIFKQNIVKARTLEAEQQENKRKAEEEKRQIMMQMADEFERQVGSIVQAVSSNSVELNASAKSMTSVSELTLQQATQAASASQQTTASVQTIATATEEMTSTIAEIAHQVATASRSANDAVNKVSSTNEQMAVLSETASNIGKVVEMISTIAEQTNLLALNATIESARAGEAGKGFAVVAGEVKALAGQTAKATDEIAKQIAEVQSATEQSSASMEEVSHVIQHLNEISTAIAAAMEEQNVAISEVSSNIHQAAKGTELVNENIDSVNKASQEAGSASSQVLASSGELAEQSEMLKAEVDKFIDQVRAA</sequence>
<evidence type="ECO:0000256" key="2">
    <source>
        <dbReference type="ARBA" id="ARBA00022519"/>
    </source>
</evidence>
<feature type="coiled-coil region" evidence="6">
    <location>
        <begin position="220"/>
        <end position="266"/>
    </location>
</feature>
<dbReference type="Gene3D" id="1.10.287.950">
    <property type="entry name" value="Methyl-accepting chemotaxis protein"/>
    <property type="match status" value="1"/>
</dbReference>
<keyword evidence="7" id="KW-1133">Transmembrane helix</keyword>
<dbReference type="AlphaFoldDB" id="A0A1I4ZXK8"/>
<evidence type="ECO:0000256" key="6">
    <source>
        <dbReference type="SAM" id="Coils"/>
    </source>
</evidence>
<evidence type="ECO:0000256" key="4">
    <source>
        <dbReference type="ARBA" id="ARBA00029447"/>
    </source>
</evidence>
<evidence type="ECO:0000256" key="5">
    <source>
        <dbReference type="PROSITE-ProRule" id="PRU00284"/>
    </source>
</evidence>
<reference evidence="12 13" key="1">
    <citation type="submission" date="2016-10" db="EMBL/GenBank/DDBJ databases">
        <authorList>
            <person name="de Groot N.N."/>
        </authorList>
    </citation>
    <scope>NUCLEOTIDE SEQUENCE [LARGE SCALE GENOMIC DNA]</scope>
    <source>
        <strain evidence="12 13">CGMCC 1.9157</strain>
    </source>
</reference>
<dbReference type="SMART" id="SM00283">
    <property type="entry name" value="MA"/>
    <property type="match status" value="1"/>
</dbReference>
<evidence type="ECO:0000256" key="1">
    <source>
        <dbReference type="ARBA" id="ARBA00004429"/>
    </source>
</evidence>
<dbReference type="PROSITE" id="PS51753">
    <property type="entry name" value="HBM"/>
    <property type="match status" value="1"/>
</dbReference>
<comment type="similarity">
    <text evidence="4">Belongs to the methyl-accepting chemotaxis (MCP) protein family.</text>
</comment>
<dbReference type="OrthoDB" id="7971917at2"/>
<dbReference type="CDD" id="cd06225">
    <property type="entry name" value="HAMP"/>
    <property type="match status" value="1"/>
</dbReference>
<comment type="subcellular location">
    <subcellularLocation>
        <location evidence="1">Cell inner membrane</location>
        <topology evidence="1">Multi-pass membrane protein</topology>
    </subcellularLocation>
</comment>
<keyword evidence="7" id="KW-0812">Transmembrane</keyword>
<evidence type="ECO:0000259" key="11">
    <source>
        <dbReference type="PROSITE" id="PS51753"/>
    </source>
</evidence>
<dbReference type="Pfam" id="PF00015">
    <property type="entry name" value="MCPsignal"/>
    <property type="match status" value="1"/>
</dbReference>
<dbReference type="InterPro" id="IPR003660">
    <property type="entry name" value="HAMP_dom"/>
</dbReference>
<dbReference type="InterPro" id="IPR000727">
    <property type="entry name" value="T_SNARE_dom"/>
</dbReference>
<evidence type="ECO:0000313" key="12">
    <source>
        <dbReference type="EMBL" id="SFN54840.1"/>
    </source>
</evidence>
<gene>
    <name evidence="12" type="ORF">SAMN04488056_101259</name>
</gene>
<protein>
    <submittedName>
        <fullName evidence="12">Methyl-accepting chemotaxis protein</fullName>
    </submittedName>
</protein>
<dbReference type="SMART" id="SM00304">
    <property type="entry name" value="HAMP"/>
    <property type="match status" value="1"/>
</dbReference>
<dbReference type="Proteomes" id="UP000199236">
    <property type="component" value="Unassembled WGS sequence"/>
</dbReference>
<dbReference type="PROSITE" id="PS50111">
    <property type="entry name" value="CHEMOTAXIS_TRANSDUC_2"/>
    <property type="match status" value="1"/>
</dbReference>
<feature type="transmembrane region" description="Helical" evidence="7">
    <location>
        <begin position="34"/>
        <end position="56"/>
    </location>
</feature>
<keyword evidence="13" id="KW-1185">Reference proteome</keyword>
<dbReference type="GO" id="GO:0007165">
    <property type="term" value="P:signal transduction"/>
    <property type="evidence" value="ECO:0007669"/>
    <property type="project" value="UniProtKB-KW"/>
</dbReference>
<feature type="domain" description="HBM" evidence="11">
    <location>
        <begin position="68"/>
        <end position="308"/>
    </location>
</feature>
<dbReference type="PANTHER" id="PTHR32089:SF112">
    <property type="entry name" value="LYSOZYME-LIKE PROTEIN-RELATED"/>
    <property type="match status" value="1"/>
</dbReference>
<dbReference type="Pfam" id="PF00672">
    <property type="entry name" value="HAMP"/>
    <property type="match status" value="1"/>
</dbReference>
<keyword evidence="3 5" id="KW-0807">Transducer</keyword>
<evidence type="ECO:0000259" key="9">
    <source>
        <dbReference type="PROSITE" id="PS50192"/>
    </source>
</evidence>
<dbReference type="SUPFAM" id="SSF58104">
    <property type="entry name" value="Methyl-accepting chemotaxis protein (MCP) signaling domain"/>
    <property type="match status" value="1"/>
</dbReference>
<evidence type="ECO:0000256" key="7">
    <source>
        <dbReference type="SAM" id="Phobius"/>
    </source>
</evidence>
<dbReference type="PROSITE" id="PS50192">
    <property type="entry name" value="T_SNARE"/>
    <property type="match status" value="1"/>
</dbReference>
<evidence type="ECO:0000256" key="3">
    <source>
        <dbReference type="ARBA" id="ARBA00023224"/>
    </source>
</evidence>
<dbReference type="PANTHER" id="PTHR32089">
    <property type="entry name" value="METHYL-ACCEPTING CHEMOTAXIS PROTEIN MCPB"/>
    <property type="match status" value="1"/>
</dbReference>
<dbReference type="Gene3D" id="6.10.340.10">
    <property type="match status" value="1"/>
</dbReference>
<dbReference type="STRING" id="655353.SAMN04488056_101259"/>
<keyword evidence="7" id="KW-0472">Membrane</keyword>
<evidence type="ECO:0000259" key="8">
    <source>
        <dbReference type="PROSITE" id="PS50111"/>
    </source>
</evidence>
<organism evidence="12 13">
    <name type="scientific">Cohaesibacter marisflavi</name>
    <dbReference type="NCBI Taxonomy" id="655353"/>
    <lineage>
        <taxon>Bacteria</taxon>
        <taxon>Pseudomonadati</taxon>
        <taxon>Pseudomonadota</taxon>
        <taxon>Alphaproteobacteria</taxon>
        <taxon>Hyphomicrobiales</taxon>
        <taxon>Cohaesibacteraceae</taxon>
    </lineage>
</organism>
<feature type="transmembrane region" description="Helical" evidence="7">
    <location>
        <begin position="322"/>
        <end position="345"/>
    </location>
</feature>
<keyword evidence="2" id="KW-0997">Cell inner membrane</keyword>
<dbReference type="InterPro" id="IPR032255">
    <property type="entry name" value="HBM"/>
</dbReference>
<keyword evidence="2" id="KW-1003">Cell membrane</keyword>
<feature type="coiled-coil region" evidence="6">
    <location>
        <begin position="390"/>
        <end position="425"/>
    </location>
</feature>
<feature type="domain" description="Methyl-accepting transducer" evidence="8">
    <location>
        <begin position="436"/>
        <end position="672"/>
    </location>
</feature>
<accession>A0A1I4ZXK8</accession>
<dbReference type="Gene3D" id="1.20.1440.210">
    <property type="match status" value="1"/>
</dbReference>
<dbReference type="InterPro" id="IPR004089">
    <property type="entry name" value="MCPsignal_dom"/>
</dbReference>
<feature type="domain" description="T-SNARE coiled-coil homology" evidence="9">
    <location>
        <begin position="588"/>
        <end position="650"/>
    </location>
</feature>
<proteinExistence type="inferred from homology"/>
<evidence type="ECO:0000313" key="13">
    <source>
        <dbReference type="Proteomes" id="UP000199236"/>
    </source>
</evidence>
<name>A0A1I4ZXK8_9HYPH</name>